<gene>
    <name evidence="2" type="ORF">H2C83_10515</name>
</gene>
<evidence type="ECO:0000256" key="1">
    <source>
        <dbReference type="SAM" id="Phobius"/>
    </source>
</evidence>
<dbReference type="RefSeq" id="WP_181740588.1">
    <property type="nucleotide sequence ID" value="NZ_JACEOL010000034.1"/>
</dbReference>
<proteinExistence type="predicted"/>
<keyword evidence="1" id="KW-0472">Membrane</keyword>
<evidence type="ECO:0000313" key="2">
    <source>
        <dbReference type="EMBL" id="MBA4602738.1"/>
    </source>
</evidence>
<sequence length="187" mass="21405">MRFLNMKVITVIILSIVLLIGAFIAFYQLVLNDIMEAQLKDIKIAPLKERVSSKDSLNSYGLSDAEKDEIWNNIDNYEYVIYIFEIKNTSSWLAYSVHHRVQPQFSESTKKLQVKNEKQLLFPQNLPPGESYKTSLSAIIKTDNQLSGQEILDIVSKDRFTITGGREVWVIPFGDESITVGPFQKNQ</sequence>
<comment type="caution">
    <text evidence="2">The sequence shown here is derived from an EMBL/GenBank/DDBJ whole genome shotgun (WGS) entry which is preliminary data.</text>
</comment>
<dbReference type="AlphaFoldDB" id="A0A7W2ARL8"/>
<evidence type="ECO:0000313" key="3">
    <source>
        <dbReference type="Proteomes" id="UP000538292"/>
    </source>
</evidence>
<keyword evidence="1" id="KW-0812">Transmembrane</keyword>
<dbReference type="EMBL" id="JACEOL010000034">
    <property type="protein sequence ID" value="MBA4602738.1"/>
    <property type="molecule type" value="Genomic_DNA"/>
</dbReference>
<protein>
    <submittedName>
        <fullName evidence="2">Uncharacterized protein</fullName>
    </submittedName>
</protein>
<keyword evidence="1" id="KW-1133">Transmembrane helix</keyword>
<dbReference type="Proteomes" id="UP000538292">
    <property type="component" value="Unassembled WGS sequence"/>
</dbReference>
<organism evidence="2 3">
    <name type="scientific">Thermoactinomyces mirandus</name>
    <dbReference type="NCBI Taxonomy" id="2756294"/>
    <lineage>
        <taxon>Bacteria</taxon>
        <taxon>Bacillati</taxon>
        <taxon>Bacillota</taxon>
        <taxon>Bacilli</taxon>
        <taxon>Bacillales</taxon>
        <taxon>Thermoactinomycetaceae</taxon>
        <taxon>Thermoactinomyces</taxon>
    </lineage>
</organism>
<reference evidence="2 3" key="1">
    <citation type="submission" date="2020-07" db="EMBL/GenBank/DDBJ databases">
        <title>Thermoactinomyces phylogeny.</title>
        <authorList>
            <person name="Dunlap C."/>
        </authorList>
    </citation>
    <scope>NUCLEOTIDE SEQUENCE [LARGE SCALE GENOMIC DNA]</scope>
    <source>
        <strain evidence="2 3">AMNI-1</strain>
    </source>
</reference>
<feature type="transmembrane region" description="Helical" evidence="1">
    <location>
        <begin position="6"/>
        <end position="30"/>
    </location>
</feature>
<name>A0A7W2ARL8_9BACL</name>
<accession>A0A7W2ARL8</accession>
<keyword evidence="3" id="KW-1185">Reference proteome</keyword>